<proteinExistence type="predicted"/>
<dbReference type="EMBL" id="FMVW01000004">
    <property type="protein sequence ID" value="SCZ37639.1"/>
    <property type="molecule type" value="Genomic_DNA"/>
</dbReference>
<protein>
    <submittedName>
        <fullName evidence="3">Uncharacterized conserved protein</fullName>
    </submittedName>
</protein>
<name>A0A1G5NLL9_AFIMA</name>
<dbReference type="PANTHER" id="PTHR37957:SF1">
    <property type="entry name" value="PHYTASE-LIKE DOMAIN-CONTAINING PROTEIN"/>
    <property type="match status" value="1"/>
</dbReference>
<feature type="chain" id="PRO_5011792147" evidence="1">
    <location>
        <begin position="27"/>
        <end position="404"/>
    </location>
</feature>
<dbReference type="Gene3D" id="2.130.10.10">
    <property type="entry name" value="YVTN repeat-like/Quinoprotein amine dehydrogenase"/>
    <property type="match status" value="1"/>
</dbReference>
<evidence type="ECO:0000313" key="4">
    <source>
        <dbReference type="Proteomes" id="UP000199347"/>
    </source>
</evidence>
<evidence type="ECO:0000256" key="1">
    <source>
        <dbReference type="SAM" id="SignalP"/>
    </source>
</evidence>
<sequence>MPSVPSLTLSPVSLAPLLFVFLAAIAAPSPGDAEETESLPTPVFRGALILPKNLKMAGTPFGGISGLDYDAVSDTFYALSDDRAQRGPARYYTLRLTLDADGIHGIDITSMHVLRPPDGGEFSEGDIDPEALRLAPSGTHFYWSSEGNGNGTPEIFISDLDGNTNGQLSVPDAYLPNLDGSRPNGTQGVRDNLGFEAIALSPDNTRLYAITENALIQDGSQATLYAGSPSRIIVFDLASGKVAAEYVYETDPIFRAPAFPLGGADSGVSEALALPDGRLLVIERSYAAGVGNHIAIYVIDLDGADDISGLESIADHDVRAVRKTPWLILDEGSFGLDLDNIEAASFGPMIDGHPSLVLASDDNFNPLGQVTQFLLFTFTAPNAIPGTEPSGALPVSPQKPGSPD</sequence>
<keyword evidence="1" id="KW-0732">Signal</keyword>
<feature type="signal peptide" evidence="1">
    <location>
        <begin position="1"/>
        <end position="26"/>
    </location>
</feature>
<accession>A0A1G5NLL9</accession>
<reference evidence="3 4" key="1">
    <citation type="submission" date="2016-10" db="EMBL/GenBank/DDBJ databases">
        <authorList>
            <person name="de Groot N.N."/>
        </authorList>
    </citation>
    <scope>NUCLEOTIDE SEQUENCE [LARGE SCALE GENOMIC DNA]</scope>
    <source>
        <strain evidence="3 4">DSM 2698</strain>
    </source>
</reference>
<dbReference type="AlphaFoldDB" id="A0A1G5NLL9"/>
<keyword evidence="4" id="KW-1185">Reference proteome</keyword>
<dbReference type="PANTHER" id="PTHR37957">
    <property type="entry name" value="BLR7070 PROTEIN"/>
    <property type="match status" value="1"/>
</dbReference>
<organism evidence="3 4">
    <name type="scientific">Afifella marina DSM 2698</name>
    <dbReference type="NCBI Taxonomy" id="1120955"/>
    <lineage>
        <taxon>Bacteria</taxon>
        <taxon>Pseudomonadati</taxon>
        <taxon>Pseudomonadota</taxon>
        <taxon>Alphaproteobacteria</taxon>
        <taxon>Hyphomicrobiales</taxon>
        <taxon>Afifellaceae</taxon>
        <taxon>Afifella</taxon>
    </lineage>
</organism>
<dbReference type="RefSeq" id="WP_139163735.1">
    <property type="nucleotide sequence ID" value="NZ_NRSE01000004.1"/>
</dbReference>
<dbReference type="InterPro" id="IPR015943">
    <property type="entry name" value="WD40/YVTN_repeat-like_dom_sf"/>
</dbReference>
<gene>
    <name evidence="3" type="ORF">SAMN03080610_02224</name>
</gene>
<evidence type="ECO:0000259" key="2">
    <source>
        <dbReference type="Pfam" id="PF13449"/>
    </source>
</evidence>
<dbReference type="Proteomes" id="UP000199347">
    <property type="component" value="Unassembled WGS sequence"/>
</dbReference>
<feature type="domain" description="Phytase-like" evidence="2">
    <location>
        <begin position="59"/>
        <end position="364"/>
    </location>
</feature>
<dbReference type="InterPro" id="IPR027372">
    <property type="entry name" value="Phytase-like_dom"/>
</dbReference>
<dbReference type="STRING" id="1120955.SAMN03080610_02224"/>
<evidence type="ECO:0000313" key="3">
    <source>
        <dbReference type="EMBL" id="SCZ37639.1"/>
    </source>
</evidence>
<dbReference type="Pfam" id="PF13449">
    <property type="entry name" value="Phytase-like"/>
    <property type="match status" value="1"/>
</dbReference>
<dbReference type="SUPFAM" id="SSF75011">
    <property type="entry name" value="3-carboxy-cis,cis-mucoante lactonizing enzyme"/>
    <property type="match status" value="1"/>
</dbReference>